<sequence length="43" mass="5142">MKKVGFDIKKTSDPIYVLLPNNSEYVRLTEGIYMNIINKEYRF</sequence>
<accession>A0A0F9GYK0</accession>
<protein>
    <submittedName>
        <fullName evidence="1">Uncharacterized protein</fullName>
    </submittedName>
</protein>
<organism evidence="1">
    <name type="scientific">marine sediment metagenome</name>
    <dbReference type="NCBI Taxonomy" id="412755"/>
    <lineage>
        <taxon>unclassified sequences</taxon>
        <taxon>metagenomes</taxon>
        <taxon>ecological metagenomes</taxon>
    </lineage>
</organism>
<evidence type="ECO:0000313" key="1">
    <source>
        <dbReference type="EMBL" id="KKL74430.1"/>
    </source>
</evidence>
<reference evidence="1" key="1">
    <citation type="journal article" date="2015" name="Nature">
        <title>Complex archaea that bridge the gap between prokaryotes and eukaryotes.</title>
        <authorList>
            <person name="Spang A."/>
            <person name="Saw J.H."/>
            <person name="Jorgensen S.L."/>
            <person name="Zaremba-Niedzwiedzka K."/>
            <person name="Martijn J."/>
            <person name="Lind A.E."/>
            <person name="van Eijk R."/>
            <person name="Schleper C."/>
            <person name="Guy L."/>
            <person name="Ettema T.J."/>
        </authorList>
    </citation>
    <scope>NUCLEOTIDE SEQUENCE</scope>
</reference>
<name>A0A0F9GYK0_9ZZZZ</name>
<dbReference type="EMBL" id="LAZR01024653">
    <property type="protein sequence ID" value="KKL74430.1"/>
    <property type="molecule type" value="Genomic_DNA"/>
</dbReference>
<comment type="caution">
    <text evidence="1">The sequence shown here is derived from an EMBL/GenBank/DDBJ whole genome shotgun (WGS) entry which is preliminary data.</text>
</comment>
<gene>
    <name evidence="1" type="ORF">LCGC14_2064960</name>
</gene>
<proteinExistence type="predicted"/>
<dbReference type="AlphaFoldDB" id="A0A0F9GYK0"/>